<dbReference type="EMBL" id="AP021906">
    <property type="protein sequence ID" value="BBP91660.1"/>
    <property type="molecule type" value="Genomic_DNA"/>
</dbReference>
<protein>
    <submittedName>
        <fullName evidence="2">Uncharacterized protein</fullName>
    </submittedName>
</protein>
<dbReference type="Proteomes" id="UP000464658">
    <property type="component" value="Chromosome"/>
</dbReference>
<proteinExistence type="predicted"/>
<evidence type="ECO:0000256" key="1">
    <source>
        <dbReference type="SAM" id="Phobius"/>
    </source>
</evidence>
<gene>
    <name evidence="2" type="ORF">BsIDN1_52780</name>
</gene>
<name>A0A5S9MDU2_BACIA</name>
<sequence>MLGIIIKTVLNIPLISWLQGNGSVLATALGYSASILYMFIMIKRHAGYSFRRIFKRFILIGILTAIMAVVAYLTSQLVSQVISYEGGIVQAGIVILISMITGGGVYMFLSYKVGDY</sequence>
<evidence type="ECO:0000313" key="3">
    <source>
        <dbReference type="Proteomes" id="UP000464658"/>
    </source>
</evidence>
<feature type="transmembrane region" description="Helical" evidence="1">
    <location>
        <begin position="87"/>
        <end position="109"/>
    </location>
</feature>
<keyword evidence="1" id="KW-1133">Transmembrane helix</keyword>
<keyword evidence="1" id="KW-0812">Transmembrane</keyword>
<feature type="transmembrane region" description="Helical" evidence="1">
    <location>
        <begin position="23"/>
        <end position="42"/>
    </location>
</feature>
<feature type="transmembrane region" description="Helical" evidence="1">
    <location>
        <begin position="54"/>
        <end position="75"/>
    </location>
</feature>
<dbReference type="AlphaFoldDB" id="A0A5S9MDU2"/>
<organism evidence="2 3">
    <name type="scientific">Bacillus safensis</name>
    <dbReference type="NCBI Taxonomy" id="561879"/>
    <lineage>
        <taxon>Bacteria</taxon>
        <taxon>Bacillati</taxon>
        <taxon>Bacillota</taxon>
        <taxon>Bacilli</taxon>
        <taxon>Bacillales</taxon>
        <taxon>Bacillaceae</taxon>
        <taxon>Bacillus</taxon>
    </lineage>
</organism>
<reference evidence="2 3" key="1">
    <citation type="submission" date="2019-12" db="EMBL/GenBank/DDBJ databases">
        <title>Full genome sequence of a Bacillus safensis strain isolated from commercially available natto in Indonesia.</title>
        <authorList>
            <person name="Yoshida M."/>
            <person name="Uomi M."/>
            <person name="Waturangi D."/>
            <person name="Ekaputri J.J."/>
            <person name="Setiamarga D.H.E."/>
        </authorList>
    </citation>
    <scope>NUCLEOTIDE SEQUENCE [LARGE SCALE GENOMIC DNA]</scope>
    <source>
        <strain evidence="2 3">IDN1</strain>
    </source>
</reference>
<accession>A0A5S9MDU2</accession>
<keyword evidence="1" id="KW-0472">Membrane</keyword>
<evidence type="ECO:0000313" key="2">
    <source>
        <dbReference type="EMBL" id="BBP91660.1"/>
    </source>
</evidence>